<keyword evidence="2" id="KW-0732">Signal</keyword>
<evidence type="ECO:0000313" key="3">
    <source>
        <dbReference type="EMBL" id="MQY52378.1"/>
    </source>
</evidence>
<evidence type="ECO:0000256" key="2">
    <source>
        <dbReference type="SAM" id="SignalP"/>
    </source>
</evidence>
<dbReference type="Gene3D" id="3.40.190.10">
    <property type="entry name" value="Periplasmic binding protein-like II"/>
    <property type="match status" value="1"/>
</dbReference>
<comment type="similarity">
    <text evidence="1">Belongs to the UPF0065 (bug) family.</text>
</comment>
<dbReference type="Proteomes" id="UP000480275">
    <property type="component" value="Unassembled WGS sequence"/>
</dbReference>
<protein>
    <submittedName>
        <fullName evidence="3">Tripartite tricarboxylate transporter substrate binding protein</fullName>
    </submittedName>
</protein>
<dbReference type="CDD" id="cd13578">
    <property type="entry name" value="PBP2_Bug27"/>
    <property type="match status" value="1"/>
</dbReference>
<dbReference type="InterPro" id="IPR042100">
    <property type="entry name" value="Bug_dom1"/>
</dbReference>
<dbReference type="PIRSF" id="PIRSF017082">
    <property type="entry name" value="YflP"/>
    <property type="match status" value="1"/>
</dbReference>
<comment type="caution">
    <text evidence="3">The sequence shown here is derived from an EMBL/GenBank/DDBJ whole genome shotgun (WGS) entry which is preliminary data.</text>
</comment>
<dbReference type="SUPFAM" id="SSF53850">
    <property type="entry name" value="Periplasmic binding protein-like II"/>
    <property type="match status" value="1"/>
</dbReference>
<dbReference type="Gene3D" id="3.40.190.150">
    <property type="entry name" value="Bordetella uptake gene, domain 1"/>
    <property type="match status" value="1"/>
</dbReference>
<organism evidence="3 4">
    <name type="scientific">Rhodocyclus tenuis</name>
    <name type="common">Rhodospirillum tenue</name>
    <dbReference type="NCBI Taxonomy" id="1066"/>
    <lineage>
        <taxon>Bacteria</taxon>
        <taxon>Pseudomonadati</taxon>
        <taxon>Pseudomonadota</taxon>
        <taxon>Betaproteobacteria</taxon>
        <taxon>Rhodocyclales</taxon>
        <taxon>Rhodocyclaceae</taxon>
        <taxon>Rhodocyclus</taxon>
    </lineage>
</organism>
<feature type="chain" id="PRO_5026741305" evidence="2">
    <location>
        <begin position="31"/>
        <end position="330"/>
    </location>
</feature>
<accession>A0A6L5K1J1</accession>
<dbReference type="PANTHER" id="PTHR42928:SF5">
    <property type="entry name" value="BLR1237 PROTEIN"/>
    <property type="match status" value="1"/>
</dbReference>
<gene>
    <name evidence="3" type="ORF">GHK24_11400</name>
</gene>
<dbReference type="Pfam" id="PF03401">
    <property type="entry name" value="TctC"/>
    <property type="match status" value="1"/>
</dbReference>
<name>A0A6L5K1J1_RHOTE</name>
<dbReference type="AlphaFoldDB" id="A0A6L5K1J1"/>
<feature type="signal peptide" evidence="2">
    <location>
        <begin position="1"/>
        <end position="30"/>
    </location>
</feature>
<evidence type="ECO:0000256" key="1">
    <source>
        <dbReference type="ARBA" id="ARBA00006987"/>
    </source>
</evidence>
<dbReference type="OrthoDB" id="8678477at2"/>
<dbReference type="InterPro" id="IPR005064">
    <property type="entry name" value="BUG"/>
</dbReference>
<reference evidence="3 4" key="1">
    <citation type="submission" date="2019-10" db="EMBL/GenBank/DDBJ databases">
        <title>Whole-genome sequence of the purple nonsulfur photosynthetic bacterium Rhodocyclus tenuis.</title>
        <authorList>
            <person name="Kyndt J.A."/>
            <person name="Meyer T.E."/>
        </authorList>
    </citation>
    <scope>NUCLEOTIDE SEQUENCE [LARGE SCALE GENOMIC DNA]</scope>
    <source>
        <strain evidence="3 4">DSM 110</strain>
    </source>
</reference>
<sequence length="330" mass="34218">MSTVKPPRFTRCAALIAGAIAALLPFAVHADNWPSKPIKLVVPYPPGGAADAVGRVVAEKLSESLKQSVIVENKPGAGTAIAAEYVAKSPADGYTLAIAPTGQLTILPHVQKTGRLEPLTAFTPISQLAYTAVAIAAAPNFPAATLKDAVALAKAKPGDVSFSSSGSTTIIHLAGEYFAEEAGVKLLHVPFKGSAPAVTALLGGEVNLAFDTLTVLAPQIKAGKVKGLAIAAKDRSPLLPDVPTVAEQGYPGFEVPSWFGLVGPAGLPKDIVKRLNGEVAAILAQPAVKERLASQALQAWPSTPEQFAQRIRDDYAKYGKVVKQAGITLE</sequence>
<dbReference type="EMBL" id="WIXJ01000009">
    <property type="protein sequence ID" value="MQY52378.1"/>
    <property type="molecule type" value="Genomic_DNA"/>
</dbReference>
<proteinExistence type="inferred from homology"/>
<dbReference type="PANTHER" id="PTHR42928">
    <property type="entry name" value="TRICARBOXYLATE-BINDING PROTEIN"/>
    <property type="match status" value="1"/>
</dbReference>
<evidence type="ECO:0000313" key="4">
    <source>
        <dbReference type="Proteomes" id="UP000480275"/>
    </source>
</evidence>